<proteinExistence type="predicted"/>
<dbReference type="EMBL" id="MHCJ01000001">
    <property type="protein sequence ID" value="OGY19048.1"/>
    <property type="molecule type" value="Genomic_DNA"/>
</dbReference>
<keyword evidence="1" id="KW-1133">Transmembrane helix</keyword>
<keyword evidence="1" id="KW-0812">Transmembrane</keyword>
<keyword evidence="1" id="KW-0472">Membrane</keyword>
<feature type="transmembrane region" description="Helical" evidence="1">
    <location>
        <begin position="30"/>
        <end position="54"/>
    </location>
</feature>
<dbReference type="Proteomes" id="UP000179233">
    <property type="component" value="Unassembled WGS sequence"/>
</dbReference>
<evidence type="ECO:0000313" key="2">
    <source>
        <dbReference type="EMBL" id="OGY19048.1"/>
    </source>
</evidence>
<reference evidence="2 3" key="1">
    <citation type="journal article" date="2016" name="Nat. Commun.">
        <title>Thousands of microbial genomes shed light on interconnected biogeochemical processes in an aquifer system.</title>
        <authorList>
            <person name="Anantharaman K."/>
            <person name="Brown C.T."/>
            <person name="Hug L.A."/>
            <person name="Sharon I."/>
            <person name="Castelle C.J."/>
            <person name="Probst A.J."/>
            <person name="Thomas B.C."/>
            <person name="Singh A."/>
            <person name="Wilkins M.J."/>
            <person name="Karaoz U."/>
            <person name="Brodie E.L."/>
            <person name="Williams K.H."/>
            <person name="Hubbard S.S."/>
            <person name="Banfield J.F."/>
        </authorList>
    </citation>
    <scope>NUCLEOTIDE SEQUENCE [LARGE SCALE GENOMIC DNA]</scope>
</reference>
<sequence>MGIIGLIGNIGNPLPAYGSYLSATLLLSNIIRIVTIFAGIYAFINIVMAGIGFIGASGNPEAIQRSWQKIYQSLIGLAVVIVSFAIAGLLGLLLYGSADAILRPTITGPGG</sequence>
<evidence type="ECO:0000256" key="1">
    <source>
        <dbReference type="SAM" id="Phobius"/>
    </source>
</evidence>
<accession>A0A1G1VUG9</accession>
<comment type="caution">
    <text evidence="2">The sequence shown here is derived from an EMBL/GenBank/DDBJ whole genome shotgun (WGS) entry which is preliminary data.</text>
</comment>
<feature type="transmembrane region" description="Helical" evidence="1">
    <location>
        <begin position="74"/>
        <end position="95"/>
    </location>
</feature>
<evidence type="ECO:0000313" key="3">
    <source>
        <dbReference type="Proteomes" id="UP000179233"/>
    </source>
</evidence>
<dbReference type="AlphaFoldDB" id="A0A1G1VUG9"/>
<name>A0A1G1VUG9_9BACT</name>
<protein>
    <submittedName>
        <fullName evidence="2">Uncharacterized protein</fullName>
    </submittedName>
</protein>
<gene>
    <name evidence="2" type="ORF">A2786_05940</name>
</gene>
<organism evidence="2 3">
    <name type="scientific">Candidatus Chisholmbacteria bacterium RIFCSPHIGHO2_01_FULL_52_32</name>
    <dbReference type="NCBI Taxonomy" id="1797591"/>
    <lineage>
        <taxon>Bacteria</taxon>
        <taxon>Candidatus Chisholmiibacteriota</taxon>
    </lineage>
</organism>